<gene>
    <name evidence="1" type="ORF">CLMAG_61150</name>
</gene>
<dbReference type="EMBL" id="LWAE01000016">
    <property type="protein sequence ID" value="KZL88622.1"/>
    <property type="molecule type" value="Genomic_DNA"/>
</dbReference>
<proteinExistence type="predicted"/>
<keyword evidence="2" id="KW-1185">Reference proteome</keyword>
<evidence type="ECO:0000313" key="2">
    <source>
        <dbReference type="Proteomes" id="UP000076603"/>
    </source>
</evidence>
<comment type="caution">
    <text evidence="1">The sequence shown here is derived from an EMBL/GenBank/DDBJ whole genome shotgun (WGS) entry which is preliminary data.</text>
</comment>
<sequence>MSEIKKMKKNEYLLSVTEVRKMLKEQSKEELIELLLDSYKTIPQLKEYITAKYANVDKIEAFNRSELAIN</sequence>
<dbReference type="RefSeq" id="WP_066630886.1">
    <property type="nucleotide sequence ID" value="NZ_FQXL01000014.1"/>
</dbReference>
<organism evidence="1 2">
    <name type="scientific">Clostridium magnum DSM 2767</name>
    <dbReference type="NCBI Taxonomy" id="1121326"/>
    <lineage>
        <taxon>Bacteria</taxon>
        <taxon>Bacillati</taxon>
        <taxon>Bacillota</taxon>
        <taxon>Clostridia</taxon>
        <taxon>Eubacteriales</taxon>
        <taxon>Clostridiaceae</taxon>
        <taxon>Clostridium</taxon>
    </lineage>
</organism>
<dbReference type="STRING" id="1121326.CLMAG_61150"/>
<accession>A0A161YF25</accession>
<protein>
    <submittedName>
        <fullName evidence="1">Uncharacterized protein</fullName>
    </submittedName>
</protein>
<dbReference type="AlphaFoldDB" id="A0A161YF25"/>
<evidence type="ECO:0000313" key="1">
    <source>
        <dbReference type="EMBL" id="KZL88622.1"/>
    </source>
</evidence>
<name>A0A161YF25_9CLOT</name>
<dbReference type="OrthoDB" id="9939986at2"/>
<dbReference type="Proteomes" id="UP000076603">
    <property type="component" value="Unassembled WGS sequence"/>
</dbReference>
<dbReference type="PATRIC" id="fig|1121326.3.peg.6179"/>
<reference evidence="1 2" key="1">
    <citation type="submission" date="2016-04" db="EMBL/GenBank/DDBJ databases">
        <title>Genome sequence of Clostridium magnum DSM 2767.</title>
        <authorList>
            <person name="Poehlein A."/>
            <person name="Uhlig R."/>
            <person name="Fischer R."/>
            <person name="Bahl H."/>
            <person name="Daniel R."/>
        </authorList>
    </citation>
    <scope>NUCLEOTIDE SEQUENCE [LARGE SCALE GENOMIC DNA]</scope>
    <source>
        <strain evidence="1 2">DSM 2767</strain>
    </source>
</reference>